<dbReference type="Pfam" id="PF06985">
    <property type="entry name" value="HET"/>
    <property type="match status" value="1"/>
</dbReference>
<accession>A0AAI8YRQ6</accession>
<dbReference type="InterPro" id="IPR052895">
    <property type="entry name" value="HetReg/Transcr_Mod"/>
</dbReference>
<dbReference type="Proteomes" id="UP001296104">
    <property type="component" value="Unassembled WGS sequence"/>
</dbReference>
<comment type="caution">
    <text evidence="2">The sequence shown here is derived from an EMBL/GenBank/DDBJ whole genome shotgun (WGS) entry which is preliminary data.</text>
</comment>
<dbReference type="PANTHER" id="PTHR24148:SF64">
    <property type="entry name" value="HETEROKARYON INCOMPATIBILITY DOMAIN-CONTAINING PROTEIN"/>
    <property type="match status" value="1"/>
</dbReference>
<evidence type="ECO:0000259" key="1">
    <source>
        <dbReference type="Pfam" id="PF06985"/>
    </source>
</evidence>
<name>A0AAI8YRQ6_9PEZI</name>
<evidence type="ECO:0000313" key="2">
    <source>
        <dbReference type="EMBL" id="CAK3794774.1"/>
    </source>
</evidence>
<keyword evidence="3" id="KW-1185">Reference proteome</keyword>
<dbReference type="PANTHER" id="PTHR24148">
    <property type="entry name" value="ANKYRIN REPEAT DOMAIN-CONTAINING PROTEIN 39 HOMOLOG-RELATED"/>
    <property type="match status" value="1"/>
</dbReference>
<dbReference type="AlphaFoldDB" id="A0AAI8YRQ6"/>
<sequence length="691" mass="76889">MEHRHRHHHHLYDPLSSNTIRLLYIRPSEGTPGTAWTGDLRAFRCKAATTPEYTAISYVWGDESAGEEEEAEGRKKKKKVEINGRQVPVLKSVLPILERLVSEDQQQQQEGRWIWIDSICINQSDLREKAKQVGMMGRIFRGARWVVVWLGKGGERSRGGMEMIRRIAGSDGGRMEEPPGPGACPGRKFEDVEAWRDLEEIARRPWFRRAWTLQESLVAQGEVWYYCGRERVSGREMRDAIEKGEELRKKYLLEGEIDEASWTPMEIRRRIMQWYITEEQGEEISLLALLAYDSQAEASDPRDRIYSLLGCVNTTDRALVGLPDYASPVETVYVNLVKDWIEEHQSLDILCFAQLFPPRDHSLPSWTPDWRNRLPLDTNPLPLLVSQSSNSHIGNLRPRRFTSPAPSDHFSPNYAASAASVPLYGFDADDRILFCTGVFVDTIDGIAALVDAAGEAIEPAIQSTSPTNSGAFAESEIMLHTLASQLAIPGDLSAMAEILRREVALSLVLGRGDIYLHHPVDAQRVLAHISALLSPHTPQDSPPLATREALAWFKANATFLIRGLTLSHAFRAIPLSPSYITRILSEAAASCPDDEGGYSESPFAAKFQLAASPRYMGMRLGVTEQGTVGMLPTRARKGDALCVLFGCGVPVVLRRTAEGGLFELIGEAYVSGLMEGEAVRNGNQVLTFGLV</sequence>
<dbReference type="Pfam" id="PF26639">
    <property type="entry name" value="Het-6_barrel"/>
    <property type="match status" value="1"/>
</dbReference>
<dbReference type="EMBL" id="CAVMBE010000002">
    <property type="protein sequence ID" value="CAK3794774.1"/>
    <property type="molecule type" value="Genomic_DNA"/>
</dbReference>
<dbReference type="InterPro" id="IPR010730">
    <property type="entry name" value="HET"/>
</dbReference>
<feature type="domain" description="Heterokaryon incompatibility" evidence="1">
    <location>
        <begin position="53"/>
        <end position="215"/>
    </location>
</feature>
<protein>
    <recommendedName>
        <fullName evidence="1">Heterokaryon incompatibility domain-containing protein</fullName>
    </recommendedName>
</protein>
<proteinExistence type="predicted"/>
<gene>
    <name evidence="2" type="ORF">LECACI_7A000762</name>
</gene>
<organism evidence="2 3">
    <name type="scientific">Lecanosticta acicola</name>
    <dbReference type="NCBI Taxonomy" id="111012"/>
    <lineage>
        <taxon>Eukaryota</taxon>
        <taxon>Fungi</taxon>
        <taxon>Dikarya</taxon>
        <taxon>Ascomycota</taxon>
        <taxon>Pezizomycotina</taxon>
        <taxon>Dothideomycetes</taxon>
        <taxon>Dothideomycetidae</taxon>
        <taxon>Mycosphaerellales</taxon>
        <taxon>Mycosphaerellaceae</taxon>
        <taxon>Lecanosticta</taxon>
    </lineage>
</organism>
<evidence type="ECO:0000313" key="3">
    <source>
        <dbReference type="Proteomes" id="UP001296104"/>
    </source>
</evidence>
<reference evidence="2" key="1">
    <citation type="submission" date="2023-11" db="EMBL/GenBank/DDBJ databases">
        <authorList>
            <person name="Alioto T."/>
            <person name="Alioto T."/>
            <person name="Gomez Garrido J."/>
        </authorList>
    </citation>
    <scope>NUCLEOTIDE SEQUENCE</scope>
</reference>